<reference evidence="1 2" key="1">
    <citation type="submission" date="2018-12" db="EMBL/GenBank/DDBJ databases">
        <title>Lysinibacillus antri sp. nov., isolated from a cave soil.</title>
        <authorList>
            <person name="Narsing Rao M.P."/>
            <person name="Zhang H."/>
            <person name="Dong Z.-Y."/>
            <person name="Niu X.-K."/>
            <person name="Zhang K."/>
            <person name="Fang B.-Z."/>
            <person name="Kang Y.-Q."/>
            <person name="Xiao M."/>
            <person name="Li W.-J."/>
        </authorList>
    </citation>
    <scope>NUCLEOTIDE SEQUENCE [LARGE SCALE GENOMIC DNA]</scope>
    <source>
        <strain evidence="1 2">SYSU K30002</strain>
    </source>
</reference>
<dbReference type="AlphaFoldDB" id="A0A432LDT1"/>
<dbReference type="RefSeq" id="WP_126658481.1">
    <property type="nucleotide sequence ID" value="NZ_RYYR01000008.1"/>
</dbReference>
<dbReference type="Pfam" id="PF14390">
    <property type="entry name" value="DUF4420"/>
    <property type="match status" value="1"/>
</dbReference>
<proteinExistence type="predicted"/>
<comment type="caution">
    <text evidence="1">The sequence shown here is derived from an EMBL/GenBank/DDBJ whole genome shotgun (WGS) entry which is preliminary data.</text>
</comment>
<organism evidence="1 2">
    <name type="scientific">Lysinibacillus antri</name>
    <dbReference type="NCBI Taxonomy" id="2498145"/>
    <lineage>
        <taxon>Bacteria</taxon>
        <taxon>Bacillati</taxon>
        <taxon>Bacillota</taxon>
        <taxon>Bacilli</taxon>
        <taxon>Bacillales</taxon>
        <taxon>Bacillaceae</taxon>
        <taxon>Lysinibacillus</taxon>
    </lineage>
</organism>
<dbReference type="InterPro" id="IPR025534">
    <property type="entry name" value="DUF4420"/>
</dbReference>
<keyword evidence="2" id="KW-1185">Reference proteome</keyword>
<evidence type="ECO:0000313" key="2">
    <source>
        <dbReference type="Proteomes" id="UP000287910"/>
    </source>
</evidence>
<name>A0A432LDT1_9BACI</name>
<sequence>MINNPWENINYGSRRRAIAHLDIFWIKESTGDYGVCIEVPTKEQIQLDSIALKDIEVIKSLNAQQEKFEWYLILRNKEEWEIFLVLCEDLIKSAISIENELSMLAVTEIRLKRWQNLLKKKLSNKLPLEVQMGLYTELLFLYNQVIPKIGPTHAINSWVGPDYDKQDFLLDDRTVEIKSYKTTKGEKVTISSKEQLNSPKDALYLVAYALTNGKNGENIAQLVNKISAVLISNAQYSTLELFELKLMDFGYSPIIHKEEDLFMFIVDKISSYKVKEDFPKLTNMEIPLGIVALKYQIDLTKCSNYEVAFESILDGVS</sequence>
<dbReference type="Proteomes" id="UP000287910">
    <property type="component" value="Unassembled WGS sequence"/>
</dbReference>
<evidence type="ECO:0000313" key="1">
    <source>
        <dbReference type="EMBL" id="RUL53948.1"/>
    </source>
</evidence>
<dbReference type="EMBL" id="RYYR01000008">
    <property type="protein sequence ID" value="RUL53948.1"/>
    <property type="molecule type" value="Genomic_DNA"/>
</dbReference>
<accession>A0A432LDT1</accession>
<protein>
    <submittedName>
        <fullName evidence="1">PD-(D/E)XK motif protein</fullName>
    </submittedName>
</protein>
<gene>
    <name evidence="1" type="ORF">EK386_07405</name>
</gene>